<reference evidence="3" key="2">
    <citation type="journal article" date="2021" name="PeerJ">
        <title>Extensive microbial diversity within the chicken gut microbiome revealed by metagenomics and culture.</title>
        <authorList>
            <person name="Gilroy R."/>
            <person name="Ravi A."/>
            <person name="Getino M."/>
            <person name="Pursley I."/>
            <person name="Horton D.L."/>
            <person name="Alikhan N.F."/>
            <person name="Baker D."/>
            <person name="Gharbi K."/>
            <person name="Hall N."/>
            <person name="Watson M."/>
            <person name="Adriaenssens E.M."/>
            <person name="Foster-Nyarko E."/>
            <person name="Jarju S."/>
            <person name="Secka A."/>
            <person name="Antonio M."/>
            <person name="Oren A."/>
            <person name="Chaudhuri R.R."/>
            <person name="La Ragione R."/>
            <person name="Hildebrand F."/>
            <person name="Pallen M.J."/>
        </authorList>
    </citation>
    <scope>NUCLEOTIDE SEQUENCE</scope>
    <source>
        <strain evidence="3">23406</strain>
    </source>
</reference>
<dbReference type="GO" id="GO:0016787">
    <property type="term" value="F:hydrolase activity"/>
    <property type="evidence" value="ECO:0007669"/>
    <property type="project" value="UniProtKB-KW"/>
</dbReference>
<keyword evidence="1 3" id="KW-0378">Hydrolase</keyword>
<dbReference type="Proteomes" id="UP000886891">
    <property type="component" value="Unassembled WGS sequence"/>
</dbReference>
<name>A0A9D1NC42_9FIRM</name>
<dbReference type="PANTHER" id="PTHR48081">
    <property type="entry name" value="AB HYDROLASE SUPERFAMILY PROTEIN C4A8.06C"/>
    <property type="match status" value="1"/>
</dbReference>
<accession>A0A9D1NC42</accession>
<organism evidence="3 4">
    <name type="scientific">Candidatus Stercoripulliclostridium merdipullorum</name>
    <dbReference type="NCBI Taxonomy" id="2840952"/>
    <lineage>
        <taxon>Bacteria</taxon>
        <taxon>Bacillati</taxon>
        <taxon>Bacillota</taxon>
        <taxon>Clostridia</taxon>
        <taxon>Eubacteriales</taxon>
        <taxon>Candidatus Stercoripulliclostridium</taxon>
    </lineage>
</organism>
<dbReference type="Pfam" id="PF20434">
    <property type="entry name" value="BD-FAE"/>
    <property type="match status" value="1"/>
</dbReference>
<gene>
    <name evidence="3" type="ORF">IAB14_04685</name>
</gene>
<dbReference type="InterPro" id="IPR050300">
    <property type="entry name" value="GDXG_lipolytic_enzyme"/>
</dbReference>
<evidence type="ECO:0000313" key="3">
    <source>
        <dbReference type="EMBL" id="HIV00388.1"/>
    </source>
</evidence>
<dbReference type="InterPro" id="IPR029058">
    <property type="entry name" value="AB_hydrolase_fold"/>
</dbReference>
<sequence length="308" mass="34217">MRRSVLFFGLSDVFNHPLRNYQRFPTVRCDRGLVYDERYGNETALDVYYTDSDADLRPVLVNVHGGGFVRGDKRFRSGFARYFAARGWVVVNINYRLAPGTTYPAAIEDTIHALNFIRTLADRYRFDLDRLVLTGDSAGGYYAAIATAAIYSSDLRARLGLPAYQGNGIRALMTFCAPFDMLKCFLVPSPLDVSLDVANCVFGTRLKTPRKGDDFPFADEDVSVLPNVNSDWCECYLEAAEKDSFCGGQVEGMADALAACGVKYTVKIASGKHDRHCTHLFPFLKDSRAVMRDAAAFLEGIRAEGGKQ</sequence>
<dbReference type="SUPFAM" id="SSF53474">
    <property type="entry name" value="alpha/beta-Hydrolases"/>
    <property type="match status" value="1"/>
</dbReference>
<dbReference type="Gene3D" id="3.40.50.1820">
    <property type="entry name" value="alpha/beta hydrolase"/>
    <property type="match status" value="1"/>
</dbReference>
<proteinExistence type="predicted"/>
<evidence type="ECO:0000259" key="2">
    <source>
        <dbReference type="Pfam" id="PF20434"/>
    </source>
</evidence>
<comment type="caution">
    <text evidence="3">The sequence shown here is derived from an EMBL/GenBank/DDBJ whole genome shotgun (WGS) entry which is preliminary data.</text>
</comment>
<feature type="domain" description="BD-FAE-like" evidence="2">
    <location>
        <begin position="45"/>
        <end position="182"/>
    </location>
</feature>
<dbReference type="AlphaFoldDB" id="A0A9D1NC42"/>
<evidence type="ECO:0000313" key="4">
    <source>
        <dbReference type="Proteomes" id="UP000886891"/>
    </source>
</evidence>
<reference evidence="3" key="1">
    <citation type="submission" date="2020-10" db="EMBL/GenBank/DDBJ databases">
        <authorList>
            <person name="Gilroy R."/>
        </authorList>
    </citation>
    <scope>NUCLEOTIDE SEQUENCE</scope>
    <source>
        <strain evidence="3">23406</strain>
    </source>
</reference>
<protein>
    <submittedName>
        <fullName evidence="3">Alpha/beta hydrolase</fullName>
    </submittedName>
</protein>
<dbReference type="EMBL" id="DVOH01000035">
    <property type="protein sequence ID" value="HIV00388.1"/>
    <property type="molecule type" value="Genomic_DNA"/>
</dbReference>
<evidence type="ECO:0000256" key="1">
    <source>
        <dbReference type="ARBA" id="ARBA00022801"/>
    </source>
</evidence>
<dbReference type="InterPro" id="IPR049492">
    <property type="entry name" value="BD-FAE-like_dom"/>
</dbReference>